<name>A0AAU6SZB0_UNCXX</name>
<dbReference type="Gene3D" id="3.40.50.300">
    <property type="entry name" value="P-loop containing nucleotide triphosphate hydrolases"/>
    <property type="match status" value="1"/>
</dbReference>
<accession>A0AAU6SZB0</accession>
<protein>
    <recommendedName>
        <fullName evidence="2">Replication origin-binding protein domain-containing protein</fullName>
    </recommendedName>
</protein>
<proteinExistence type="predicted"/>
<evidence type="ECO:0000313" key="1">
    <source>
        <dbReference type="EMBL" id="XAG25252.1"/>
    </source>
</evidence>
<dbReference type="EMBL" id="CP095340">
    <property type="protein sequence ID" value="XAG25252.1"/>
    <property type="molecule type" value="Genomic_DNA"/>
</dbReference>
<dbReference type="InterPro" id="IPR027417">
    <property type="entry name" value="P-loop_NTPase"/>
</dbReference>
<evidence type="ECO:0008006" key="2">
    <source>
        <dbReference type="Google" id="ProtNLM"/>
    </source>
</evidence>
<gene>
    <name evidence="1" type="ORF">MRM62_03535</name>
</gene>
<dbReference type="AlphaFoldDB" id="A0AAU6SZB0"/>
<reference evidence="1" key="1">
    <citation type="submission" date="2022-03" db="EMBL/GenBank/DDBJ databases">
        <title>Sea Food Isolates.</title>
        <authorList>
            <person name="Li c."/>
        </authorList>
    </citation>
    <scope>NUCLEOTIDE SEQUENCE</scope>
    <source>
        <strain evidence="1">19CA03SA04</strain>
    </source>
</reference>
<sequence length="802" mass="90882">MNVIAQSQATEHTLLQTSKAKSVFIMLDPCLQHRSNGDRVVALRNDRSNAMDVVRYYLDAGYTITLVADSKLFPTQTARLMKSNYCGNRVPMLDSATGIYYSLENFRSTVTYLTLCNSLSPCKETSQWLSKQLIRTVPLTNSTTEACVNTFLSDLQGVQSIDLLRSALDEQLEQNRNRVRKFMSPTLQTKTITVDSLRSPLCSQLINDSKTLAVRAATGTGKTKHLFGPLAKAARSKNKKIVYLSYLTALVEQYCNDNLAVSYNQDLCELEQADAMGVVVNSIWKSHIRSVLNQADILIIDEFEKVLTTVVCSEPSKQLPKQQVFESLSEAIRNVPQLIVGDADLSDISLGYIKELRSEVTLLDCTENPYSSIKAVITDKNQYLSNVYLKERLTKKDKVFLFDSLVTLRQVTQSLGYKDSNRLDSEEEALKDGVLIIHAHNKDMPAQKAFLENPNEEIKKYKAIMASPCLSSGFSITTHFTDKVVVFCDKTLTPLELINFARRFRTAKQIWFAVDAYKDFITPHAKETTYKPTLHVQPTDKLNIAFNNVKKRFFAPLALHLHLTLEELGFMTTSAPSSFTAQLFAQKSATLAAKAYKELEVQAIVSSSDLTQEQASWLWAKDRRTSSDNASLTKFQIKRDYGVKKVTEDDVNFHFKFLANRSVFDSFPFVNRSSDKVEIEDKHHSAAMFIYDNILRKYGFSVDRDAFWIHKDDVRQIVKACYLKQELLNWAFKDRLHITKPLHQEAKPNKATSYLKRLLNSLGFEVGTFRSSSKKAKVELHKNARNYAYFKTAPSETTKSAA</sequence>
<organism evidence="1">
    <name type="scientific">bacterium 19CA03SA04</name>
    <dbReference type="NCBI Taxonomy" id="2920698"/>
    <lineage>
        <taxon>Bacteria</taxon>
    </lineage>
</organism>
<dbReference type="SUPFAM" id="SSF52540">
    <property type="entry name" value="P-loop containing nucleoside triphosphate hydrolases"/>
    <property type="match status" value="1"/>
</dbReference>